<feature type="region of interest" description="Disordered" evidence="1">
    <location>
        <begin position="1"/>
        <end position="20"/>
    </location>
</feature>
<dbReference type="EMBL" id="CP108170">
    <property type="protein sequence ID" value="WTQ78774.1"/>
    <property type="molecule type" value="Genomic_DNA"/>
</dbReference>
<dbReference type="AlphaFoldDB" id="A0AAU1M5A0"/>
<geneLocation type="plasmid" evidence="2">
    <name>unnamed1</name>
</geneLocation>
<evidence type="ECO:0000313" key="2">
    <source>
        <dbReference type="EMBL" id="WTQ78774.1"/>
    </source>
</evidence>
<dbReference type="RefSeq" id="WP_331718274.1">
    <property type="nucleotide sequence ID" value="NZ_CP108170.1"/>
</dbReference>
<accession>A0AAU1M5A0</accession>
<evidence type="ECO:0008006" key="3">
    <source>
        <dbReference type="Google" id="ProtNLM"/>
    </source>
</evidence>
<keyword evidence="2" id="KW-0614">Plasmid</keyword>
<dbReference type="InterPro" id="IPR036388">
    <property type="entry name" value="WH-like_DNA-bd_sf"/>
</dbReference>
<protein>
    <recommendedName>
        <fullName evidence="3">Sigma-70 family RNA polymerase sigma factor</fullName>
    </recommendedName>
</protein>
<dbReference type="SUPFAM" id="SSF88659">
    <property type="entry name" value="Sigma3 and sigma4 domains of RNA polymerase sigma factors"/>
    <property type="match status" value="1"/>
</dbReference>
<proteinExistence type="predicted"/>
<reference evidence="2" key="1">
    <citation type="submission" date="2022-10" db="EMBL/GenBank/DDBJ databases">
        <title>The complete genomes of actinobacterial strains from the NBC collection.</title>
        <authorList>
            <person name="Joergensen T.S."/>
            <person name="Alvarez Arevalo M."/>
            <person name="Sterndorff E.B."/>
            <person name="Faurdal D."/>
            <person name="Vuksanovic O."/>
            <person name="Mourched A.-S."/>
            <person name="Charusanti P."/>
            <person name="Shaw S."/>
            <person name="Blin K."/>
            <person name="Weber T."/>
        </authorList>
    </citation>
    <scope>NUCLEOTIDE SEQUENCE</scope>
    <source>
        <strain evidence="2">NBC_00148</strain>
        <plasmid evidence="2">unnamed1</plasmid>
    </source>
</reference>
<sequence>MSRNLDPALNAPATSPTQSAEERAIAQRAADGELFEQLQADGFKGPRFDMLQDRLWLYGWRVMRAWMRDGTIVQRCRERRIYFAAPYTEVEEMMRRDDVRQDIAIDCLSGAIPLFMSDCLKQWKPDGGRSLNTYFLHLALSFYRDSYRKWASGHRQRMREVLGPQPRRAYFEDWDEWIPVVEPTFEEQTVLQETLGTILEGASMEERAVCKAMLDTDATQEEIAQKLGTTRKSVERRLSRVRQRARKLAAAGTIVTPSVSSAVTR</sequence>
<dbReference type="Gene3D" id="1.10.10.10">
    <property type="entry name" value="Winged helix-like DNA-binding domain superfamily/Winged helix DNA-binding domain"/>
    <property type="match status" value="1"/>
</dbReference>
<name>A0AAU1M5A0_9ACTN</name>
<evidence type="ECO:0000256" key="1">
    <source>
        <dbReference type="SAM" id="MobiDB-lite"/>
    </source>
</evidence>
<dbReference type="InterPro" id="IPR013324">
    <property type="entry name" value="RNA_pol_sigma_r3/r4-like"/>
</dbReference>
<organism evidence="2">
    <name type="scientific">Streptomyces sp. NBC_00148</name>
    <dbReference type="NCBI Taxonomy" id="2903626"/>
    <lineage>
        <taxon>Bacteria</taxon>
        <taxon>Bacillati</taxon>
        <taxon>Actinomycetota</taxon>
        <taxon>Actinomycetes</taxon>
        <taxon>Kitasatosporales</taxon>
        <taxon>Streptomycetaceae</taxon>
        <taxon>Streptomyces</taxon>
    </lineage>
</organism>
<gene>
    <name evidence="2" type="ORF">OG222_36925</name>
</gene>